<dbReference type="PANTHER" id="PTHR11941:SF54">
    <property type="entry name" value="ENOYL-COA HYDRATASE, MITOCHONDRIAL"/>
    <property type="match status" value="1"/>
</dbReference>
<accession>A0A8T4HB32</accession>
<name>A0A8T4HB32_9SPHI</name>
<gene>
    <name evidence="4" type="ORF">J5U18_07850</name>
</gene>
<dbReference type="PANTHER" id="PTHR11941">
    <property type="entry name" value="ENOYL-COA HYDRATASE-RELATED"/>
    <property type="match status" value="1"/>
</dbReference>
<dbReference type="RefSeq" id="WP_353546967.1">
    <property type="nucleotide sequence ID" value="NZ_JAGKSB010000007.1"/>
</dbReference>
<reference evidence="4" key="1">
    <citation type="submission" date="2021-03" db="EMBL/GenBank/DDBJ databases">
        <authorList>
            <person name="Lu T."/>
            <person name="Wang Q."/>
            <person name="Han X."/>
        </authorList>
    </citation>
    <scope>NUCLEOTIDE SEQUENCE</scope>
    <source>
        <strain evidence="4">WQ 2009</strain>
    </source>
</reference>
<dbReference type="AlphaFoldDB" id="A0A8T4HB32"/>
<organism evidence="4 5">
    <name type="scientific">Rhinopithecimicrobium faecis</name>
    <dbReference type="NCBI Taxonomy" id="2820698"/>
    <lineage>
        <taxon>Bacteria</taxon>
        <taxon>Pseudomonadati</taxon>
        <taxon>Bacteroidota</taxon>
        <taxon>Sphingobacteriia</taxon>
        <taxon>Sphingobacteriales</taxon>
        <taxon>Sphingobacteriaceae</taxon>
        <taxon>Rhinopithecimicrobium</taxon>
    </lineage>
</organism>
<dbReference type="PROSITE" id="PS00166">
    <property type="entry name" value="ENOYL_COA_HYDRATASE"/>
    <property type="match status" value="1"/>
</dbReference>
<evidence type="ECO:0000256" key="1">
    <source>
        <dbReference type="ARBA" id="ARBA00005254"/>
    </source>
</evidence>
<evidence type="ECO:0000256" key="3">
    <source>
        <dbReference type="RuleBase" id="RU003707"/>
    </source>
</evidence>
<evidence type="ECO:0000256" key="2">
    <source>
        <dbReference type="ARBA" id="ARBA00023239"/>
    </source>
</evidence>
<dbReference type="EMBL" id="JAGKSB010000007">
    <property type="protein sequence ID" value="MBP3943475.1"/>
    <property type="molecule type" value="Genomic_DNA"/>
</dbReference>
<dbReference type="InterPro" id="IPR029045">
    <property type="entry name" value="ClpP/crotonase-like_dom_sf"/>
</dbReference>
<sequence>MNTYQNLLVSIEASIASITINREAKLNALNAQTIQELQEALTDALENTEVRGIILTGAGEKAFVAGADIKEFVGLTQEQAVELATRVQTELMDRIATSHKPIVAAINGFALGGGLELAMACQLRIAAEHAKVGLPETSLGIIPAYGGTQRLTHLVGQGRALEIILTGDMLNAARAYEIGLVNAVVPMEQLKTAAEALLRKIFRRSPFAIAAAIEAVNASLEASSGGYQAEIAAFGRCAAGPEFVEGVQAFLEKRPANF</sequence>
<proteinExistence type="inferred from homology"/>
<dbReference type="Proteomes" id="UP000679691">
    <property type="component" value="Unassembled WGS sequence"/>
</dbReference>
<dbReference type="InterPro" id="IPR018376">
    <property type="entry name" value="Enoyl-CoA_hyd/isom_CS"/>
</dbReference>
<dbReference type="FunFam" id="3.90.226.10:FF:000009">
    <property type="entry name" value="Carnitinyl-CoA dehydratase"/>
    <property type="match status" value="1"/>
</dbReference>
<protein>
    <submittedName>
        <fullName evidence="4">Enoyl-CoA hydratase/isomerase family protein</fullName>
    </submittedName>
</protein>
<dbReference type="InterPro" id="IPR001753">
    <property type="entry name" value="Enoyl-CoA_hydra/iso"/>
</dbReference>
<keyword evidence="2" id="KW-0456">Lyase</keyword>
<comment type="caution">
    <text evidence="4">The sequence shown here is derived from an EMBL/GenBank/DDBJ whole genome shotgun (WGS) entry which is preliminary data.</text>
</comment>
<keyword evidence="5" id="KW-1185">Reference proteome</keyword>
<dbReference type="GO" id="GO:0006635">
    <property type="term" value="P:fatty acid beta-oxidation"/>
    <property type="evidence" value="ECO:0007669"/>
    <property type="project" value="TreeGrafter"/>
</dbReference>
<evidence type="ECO:0000313" key="5">
    <source>
        <dbReference type="Proteomes" id="UP000679691"/>
    </source>
</evidence>
<dbReference type="CDD" id="cd06558">
    <property type="entry name" value="crotonase-like"/>
    <property type="match status" value="1"/>
</dbReference>
<evidence type="ECO:0000313" key="4">
    <source>
        <dbReference type="EMBL" id="MBP3943475.1"/>
    </source>
</evidence>
<dbReference type="Pfam" id="PF00378">
    <property type="entry name" value="ECH_1"/>
    <property type="match status" value="1"/>
</dbReference>
<dbReference type="Gene3D" id="3.90.226.10">
    <property type="entry name" value="2-enoyl-CoA Hydratase, Chain A, domain 1"/>
    <property type="match status" value="1"/>
</dbReference>
<comment type="similarity">
    <text evidence="1 3">Belongs to the enoyl-CoA hydratase/isomerase family.</text>
</comment>
<dbReference type="SUPFAM" id="SSF52096">
    <property type="entry name" value="ClpP/crotonase"/>
    <property type="match status" value="1"/>
</dbReference>
<dbReference type="GO" id="GO:0016829">
    <property type="term" value="F:lyase activity"/>
    <property type="evidence" value="ECO:0007669"/>
    <property type="project" value="UniProtKB-KW"/>
</dbReference>